<proteinExistence type="predicted"/>
<dbReference type="OrthoDB" id="20524at2759"/>
<name>A0A8B7YZQ8_ACAPL</name>
<keyword evidence="2" id="KW-1185">Reference proteome</keyword>
<dbReference type="RefSeq" id="XP_022098187.1">
    <property type="nucleotide sequence ID" value="XM_022242495.1"/>
</dbReference>
<dbReference type="GeneID" id="110983317"/>
<dbReference type="KEGG" id="aplc:110983317"/>
<dbReference type="Gene3D" id="1.25.40.10">
    <property type="entry name" value="Tetratricopeptide repeat domain"/>
    <property type="match status" value="1"/>
</dbReference>
<reference evidence="3" key="1">
    <citation type="submission" date="2025-08" db="UniProtKB">
        <authorList>
            <consortium name="RefSeq"/>
        </authorList>
    </citation>
    <scope>IDENTIFICATION</scope>
</reference>
<evidence type="ECO:0000256" key="1">
    <source>
        <dbReference type="SAM" id="MobiDB-lite"/>
    </source>
</evidence>
<organism evidence="2 3">
    <name type="scientific">Acanthaster planci</name>
    <name type="common">Crown-of-thorns starfish</name>
    <dbReference type="NCBI Taxonomy" id="133434"/>
    <lineage>
        <taxon>Eukaryota</taxon>
        <taxon>Metazoa</taxon>
        <taxon>Echinodermata</taxon>
        <taxon>Eleutherozoa</taxon>
        <taxon>Asterozoa</taxon>
        <taxon>Asteroidea</taxon>
        <taxon>Valvatacea</taxon>
        <taxon>Valvatida</taxon>
        <taxon>Acanthasteridae</taxon>
        <taxon>Acanthaster</taxon>
    </lineage>
</organism>
<dbReference type="Proteomes" id="UP000694845">
    <property type="component" value="Unplaced"/>
</dbReference>
<dbReference type="InterPro" id="IPR011990">
    <property type="entry name" value="TPR-like_helical_dom_sf"/>
</dbReference>
<evidence type="ECO:0000313" key="2">
    <source>
        <dbReference type="Proteomes" id="UP000694845"/>
    </source>
</evidence>
<dbReference type="SUPFAM" id="SSF48452">
    <property type="entry name" value="TPR-like"/>
    <property type="match status" value="1"/>
</dbReference>
<sequence length="269" mass="30153">MDHTVQVQRIMEAGCRPEDWLVYLQRLEKDPHLSDTTNRYRSLCSVYNGALKHIALDKNKTNPAYAQICINFAKLKMTHDPDDARMFFKYARANIKTLAIVHVEAAQFELDQGNRDKCLDILKKAKNLKSEPEHMIDTAIQRFNMTLTCLQSDEKNDTRHKGDHGHGNRSGLKPPLGPTTCIRVIAIRPTSLENTKPQIAALHPLSKLLTPSHTNSQPSSRACRHQSQTADCVQSHQGQPKPNVCGPGETPVIHDYVDTTVSFGRSGGR</sequence>
<feature type="compositionally biased region" description="Basic and acidic residues" evidence="1">
    <location>
        <begin position="155"/>
        <end position="166"/>
    </location>
</feature>
<protein>
    <submittedName>
        <fullName evidence="3">Dual specificity protein kinase TTK-like</fullName>
    </submittedName>
</protein>
<evidence type="ECO:0000313" key="3">
    <source>
        <dbReference type="RefSeq" id="XP_022098187.1"/>
    </source>
</evidence>
<dbReference type="AlphaFoldDB" id="A0A8B7YZQ8"/>
<gene>
    <name evidence="3" type="primary">LOC110983317</name>
</gene>
<accession>A0A8B7YZQ8</accession>
<feature type="region of interest" description="Disordered" evidence="1">
    <location>
        <begin position="155"/>
        <end position="176"/>
    </location>
</feature>